<organism evidence="1 2">
    <name type="scientific">Martelella lutilitoris</name>
    <dbReference type="NCBI Taxonomy" id="2583532"/>
    <lineage>
        <taxon>Bacteria</taxon>
        <taxon>Pseudomonadati</taxon>
        <taxon>Pseudomonadota</taxon>
        <taxon>Alphaproteobacteria</taxon>
        <taxon>Hyphomicrobiales</taxon>
        <taxon>Aurantimonadaceae</taxon>
        <taxon>Martelella</taxon>
    </lineage>
</organism>
<sequence>MSERACFVTHTGETVTAFALGRLEASYYPGAVTRGVDNVDYKFINGFVDVGELPCRTAVRAEIAGRTVALDDDFEIVSTNLPGFNRRLEFSGFWHRPTRLSRWVRTRLIPPAGGSYPFRLTTCGGVHIFVDGKKIAAFEPYTRNAAQETEIVLPLAQGGSDLVMLVEEIAERDTNYFVELTWLGEGPLAAEVPGNADGKTLEMLMALARAIRPAHVVFGEGEDLRLVVDQPAASAVTIEAKVHQSVHMRHLPPLFEAVSTLAVGDKEVAFALPEGLPDGYHELNIAFSLGESRINRTIAFALLRDERPQRLTGDLDARKRAGLSWLAEHGELRIGRVLARLALGRDLDEGDRAALEDTLDAIDTRRDCSDFVIVPLLWIYADHREALPPSLRTRIEAAILGYRYWMDEPGNDTMWFWSENHVLCFHVAELIAGGLFAENVFANSGMNGRAHAALAEKRLARWFDAVEDHGLAEWNSAAYYPIDFIGLLALQRFAGEGLRARAETILDRLFSMIALHTINGVSAGSMGRAYDKELRAGPLSELAPFATIAFGTGWLNRGVAALPMFCAGDYVPPEDVGQFVDPPEGRAISAHYVQGYGRAARLALYKTAGVQLSASIDAAPGAKGHQQHLIDVQAAGHPMARVWVNHPGADDPWGTDRPSYWAGNGVMPRVGQHRNCCLFLSDLGENPRLAFTHAYAPLSVFDDHIAGEDFLVLRSGESFVALKATGPIEPVGEGPGAGIEHRVRGKRSGWAIMVGALGGRELAELAAMAEETSLRLSDDSPNLFCEGPLTPALRLDYRDGLFVEGRHAPFPTESQTPEIAWLTAFAVPAPN</sequence>
<gene>
    <name evidence="1" type="ORF">JET14_10070</name>
</gene>
<evidence type="ECO:0000313" key="2">
    <source>
        <dbReference type="Proteomes" id="UP000596083"/>
    </source>
</evidence>
<evidence type="ECO:0000313" key="1">
    <source>
        <dbReference type="EMBL" id="QQM32453.1"/>
    </source>
</evidence>
<dbReference type="EMBL" id="CP066786">
    <property type="protein sequence ID" value="QQM32453.1"/>
    <property type="molecule type" value="Genomic_DNA"/>
</dbReference>
<dbReference type="KEGG" id="mlut:JET14_10070"/>
<dbReference type="Proteomes" id="UP000596083">
    <property type="component" value="Chromosome"/>
</dbReference>
<accession>A0A7T7HNG2</accession>
<reference evidence="1 2" key="1">
    <citation type="submission" date="2020-12" db="EMBL/GenBank/DDBJ databases">
        <authorList>
            <person name="Zheng R.K."/>
            <person name="Sun C.M."/>
        </authorList>
    </citation>
    <scope>NUCLEOTIDE SEQUENCE [LARGE SCALE GENOMIC DNA]</scope>
    <source>
        <strain evidence="1 2">ZRK001</strain>
    </source>
</reference>
<dbReference type="RefSeq" id="WP_200337895.1">
    <property type="nucleotide sequence ID" value="NZ_CP066786.1"/>
</dbReference>
<proteinExistence type="predicted"/>
<evidence type="ECO:0008006" key="3">
    <source>
        <dbReference type="Google" id="ProtNLM"/>
    </source>
</evidence>
<dbReference type="AlphaFoldDB" id="A0A7T7HNG2"/>
<protein>
    <recommendedName>
        <fullName evidence="3">PA14 domain-containing protein</fullName>
    </recommendedName>
</protein>
<name>A0A7T7HNG2_9HYPH</name>